<evidence type="ECO:0000313" key="1">
    <source>
        <dbReference type="EMBL" id="CAB4164367.1"/>
    </source>
</evidence>
<accession>A0A6J5NZD9</accession>
<dbReference type="EMBL" id="LR796765">
    <property type="protein sequence ID" value="CAB4164367.1"/>
    <property type="molecule type" value="Genomic_DNA"/>
</dbReference>
<organism evidence="1">
    <name type="scientific">uncultured Caudovirales phage</name>
    <dbReference type="NCBI Taxonomy" id="2100421"/>
    <lineage>
        <taxon>Viruses</taxon>
        <taxon>Duplodnaviria</taxon>
        <taxon>Heunggongvirae</taxon>
        <taxon>Uroviricota</taxon>
        <taxon>Caudoviricetes</taxon>
        <taxon>Peduoviridae</taxon>
        <taxon>Maltschvirus</taxon>
        <taxon>Maltschvirus maltsch</taxon>
    </lineage>
</organism>
<gene>
    <name evidence="1" type="ORF">UFOVP826_29</name>
</gene>
<name>A0A6J5NZD9_9CAUD</name>
<sequence>MTPPYTPDAFFAWAESRGFKYVSLYLTHDGFGSHCIASVSKTSFDENGVVGKTPAEAIQKLMEMKL</sequence>
<proteinExistence type="predicted"/>
<reference evidence="1" key="1">
    <citation type="submission" date="2020-04" db="EMBL/GenBank/DDBJ databases">
        <authorList>
            <person name="Chiriac C."/>
            <person name="Salcher M."/>
            <person name="Ghai R."/>
            <person name="Kavagutti S V."/>
        </authorList>
    </citation>
    <scope>NUCLEOTIDE SEQUENCE</scope>
</reference>
<protein>
    <submittedName>
        <fullName evidence="1">Uncharacterized protein</fullName>
    </submittedName>
</protein>